<feature type="compositionally biased region" description="Polar residues" evidence="2">
    <location>
        <begin position="132"/>
        <end position="163"/>
    </location>
</feature>
<protein>
    <submittedName>
        <fullName evidence="3">Uncharacterized protein</fullName>
    </submittedName>
</protein>
<feature type="compositionally biased region" description="Basic and acidic residues" evidence="2">
    <location>
        <begin position="215"/>
        <end position="242"/>
    </location>
</feature>
<keyword evidence="1" id="KW-0175">Coiled coil</keyword>
<feature type="region of interest" description="Disordered" evidence="2">
    <location>
        <begin position="129"/>
        <end position="196"/>
    </location>
</feature>
<accession>A0AAV1VCE8</accession>
<proteinExistence type="predicted"/>
<feature type="compositionally biased region" description="Acidic residues" evidence="2">
    <location>
        <begin position="264"/>
        <end position="275"/>
    </location>
</feature>
<evidence type="ECO:0000313" key="3">
    <source>
        <dbReference type="EMBL" id="CAK7944574.1"/>
    </source>
</evidence>
<dbReference type="AlphaFoldDB" id="A0AAV1VCE8"/>
<feature type="region of interest" description="Disordered" evidence="2">
    <location>
        <begin position="208"/>
        <end position="325"/>
    </location>
</feature>
<sequence length="492" mass="53700">MDETGERLMAYCDKSSHILDKANSKKSKYKKTVLQLQEKLRRTLKQIAGLQADQEKLCRALKHVSGLQAELGEAQDSLSARSTKCDQSRRIVSNRDVTLDQMRVQLADVASERDCAIQDHTTLRDRMASLVSGDTSATPTRVESSTHTLVHSTPQSMSNVSGSSRKRSRDPLPSSTLPPFKKVTRSAASKAKPSPVCDLKVARSAADIAKPPPVCDHKPPSAPKGTRDPKGRRDLKNRHDPAKPAATSKLGDQRRRGPGLTSSEGEDTLAGEDETLAAVSGSRSSSRRRASNPATQPSAGLSSNPIVIDTPSSSRDPPPPVDPVIPTVTKLSRAELAGEAFSDSDGAISLPDSPRDHVNPMLSLADYDSLPPTKVFRNQWTPGYRDCVPRSFTQVSPWSARKVSWTSVTEMDTDFLYRHLSCPKGYIFSTIMVSKCPPPTSKWTPRLACSAQIAAVYAQEPLETATRRIAPISFSRIGWFDQLASLYLESKD</sequence>
<gene>
    <name evidence="3" type="ORF">PM001_LOCUS29724</name>
</gene>
<feature type="coiled-coil region" evidence="1">
    <location>
        <begin position="19"/>
        <end position="53"/>
    </location>
</feature>
<comment type="caution">
    <text evidence="3">The sequence shown here is derived from an EMBL/GenBank/DDBJ whole genome shotgun (WGS) entry which is preliminary data.</text>
</comment>
<evidence type="ECO:0000256" key="2">
    <source>
        <dbReference type="SAM" id="MobiDB-lite"/>
    </source>
</evidence>
<reference evidence="3" key="1">
    <citation type="submission" date="2024-01" db="EMBL/GenBank/DDBJ databases">
        <authorList>
            <person name="Webb A."/>
        </authorList>
    </citation>
    <scope>NUCLEOTIDE SEQUENCE</scope>
    <source>
        <strain evidence="3">Pm1</strain>
    </source>
</reference>
<evidence type="ECO:0000256" key="1">
    <source>
        <dbReference type="SAM" id="Coils"/>
    </source>
</evidence>
<evidence type="ECO:0000313" key="4">
    <source>
        <dbReference type="Proteomes" id="UP001162060"/>
    </source>
</evidence>
<dbReference type="Proteomes" id="UP001162060">
    <property type="component" value="Unassembled WGS sequence"/>
</dbReference>
<name>A0AAV1VCE8_9STRA</name>
<dbReference type="EMBL" id="CAKLBY020000309">
    <property type="protein sequence ID" value="CAK7944574.1"/>
    <property type="molecule type" value="Genomic_DNA"/>
</dbReference>
<feature type="compositionally biased region" description="Polar residues" evidence="2">
    <location>
        <begin position="292"/>
        <end position="305"/>
    </location>
</feature>
<organism evidence="3 4">
    <name type="scientific">Peronospora matthiolae</name>
    <dbReference type="NCBI Taxonomy" id="2874970"/>
    <lineage>
        <taxon>Eukaryota</taxon>
        <taxon>Sar</taxon>
        <taxon>Stramenopiles</taxon>
        <taxon>Oomycota</taxon>
        <taxon>Peronosporomycetes</taxon>
        <taxon>Peronosporales</taxon>
        <taxon>Peronosporaceae</taxon>
        <taxon>Peronospora</taxon>
    </lineage>
</organism>